<evidence type="ECO:0000313" key="1">
    <source>
        <dbReference type="EMBL" id="KAF9622725.1"/>
    </source>
</evidence>
<dbReference type="Gene3D" id="2.40.50.140">
    <property type="entry name" value="Nucleic acid-binding proteins"/>
    <property type="match status" value="1"/>
</dbReference>
<dbReference type="SUPFAM" id="SSF50249">
    <property type="entry name" value="Nucleic acid-binding proteins"/>
    <property type="match status" value="1"/>
</dbReference>
<reference evidence="1 2" key="1">
    <citation type="submission" date="2020-10" db="EMBL/GenBank/DDBJ databases">
        <title>The Coptis chinensis genome and diversification of protoberbering-type alkaloids.</title>
        <authorList>
            <person name="Wang B."/>
            <person name="Shu S."/>
            <person name="Song C."/>
            <person name="Liu Y."/>
        </authorList>
    </citation>
    <scope>NUCLEOTIDE SEQUENCE [LARGE SCALE GENOMIC DNA]</scope>
    <source>
        <strain evidence="1">HL-2020</strain>
        <tissue evidence="1">Leaf</tissue>
    </source>
</reference>
<keyword evidence="2" id="KW-1185">Reference proteome</keyword>
<evidence type="ECO:0008006" key="3">
    <source>
        <dbReference type="Google" id="ProtNLM"/>
    </source>
</evidence>
<dbReference type="PANTHER" id="PTHR34461:SF4">
    <property type="entry name" value="OS01G0101800 PROTEIN"/>
    <property type="match status" value="1"/>
</dbReference>
<dbReference type="Proteomes" id="UP000631114">
    <property type="component" value="Unassembled WGS sequence"/>
</dbReference>
<organism evidence="1 2">
    <name type="scientific">Coptis chinensis</name>
    <dbReference type="NCBI Taxonomy" id="261450"/>
    <lineage>
        <taxon>Eukaryota</taxon>
        <taxon>Viridiplantae</taxon>
        <taxon>Streptophyta</taxon>
        <taxon>Embryophyta</taxon>
        <taxon>Tracheophyta</taxon>
        <taxon>Spermatophyta</taxon>
        <taxon>Magnoliopsida</taxon>
        <taxon>Ranunculales</taxon>
        <taxon>Ranunculaceae</taxon>
        <taxon>Coptidoideae</taxon>
        <taxon>Coptis</taxon>
    </lineage>
</organism>
<gene>
    <name evidence="1" type="ORF">IFM89_032905</name>
</gene>
<dbReference type="EMBL" id="JADFTS010000002">
    <property type="protein sequence ID" value="KAF9622725.1"/>
    <property type="molecule type" value="Genomic_DNA"/>
</dbReference>
<dbReference type="InterPro" id="IPR012340">
    <property type="entry name" value="NA-bd_OB-fold"/>
</dbReference>
<dbReference type="AlphaFoldDB" id="A0A835IRW4"/>
<evidence type="ECO:0000313" key="2">
    <source>
        <dbReference type="Proteomes" id="UP000631114"/>
    </source>
</evidence>
<name>A0A835IRW4_9MAGN</name>
<proteinExistence type="predicted"/>
<comment type="caution">
    <text evidence="1">The sequence shown here is derived from an EMBL/GenBank/DDBJ whole genome shotgun (WGS) entry which is preliminary data.</text>
</comment>
<accession>A0A835IRW4</accession>
<dbReference type="OrthoDB" id="1931061at2759"/>
<protein>
    <recommendedName>
        <fullName evidence="3">Replication factor A C-terminal domain-containing protein</fullName>
    </recommendedName>
</protein>
<sequence length="230" mass="26388">MLQGSSSIERNMKDRSLRNMKTLLQIVQMLNAEFVGQVFTCEAIIYDIVHDYAPFYKSCTKIGHRKKISIEARIRDDTESTLITIFGDEAEELLKHPASELEKLIESQLGLPRSTDIPQSSNKKISSKKPYKKNLCGLVLSTDDKPRLKWTPKRQHQRWLNKEPFVGYSKYVDGADVRAMLKVAQVKVACQKALRVEDLAKSRLREMNKELNIHCKAPRPSVKFADPNEQ</sequence>
<dbReference type="PANTHER" id="PTHR34461">
    <property type="entry name" value="EXPRESSED PROTEIN"/>
    <property type="match status" value="1"/>
</dbReference>